<gene>
    <name evidence="2" type="ORF">SMD11_6400</name>
</gene>
<name>A0A1Z2LCF7_9ACTN</name>
<evidence type="ECO:0000313" key="3">
    <source>
        <dbReference type="Proteomes" id="UP000195755"/>
    </source>
</evidence>
<feature type="region of interest" description="Disordered" evidence="1">
    <location>
        <begin position="1"/>
        <end position="27"/>
    </location>
</feature>
<dbReference type="EMBL" id="CP021744">
    <property type="protein sequence ID" value="ARZ71976.1"/>
    <property type="molecule type" value="Genomic_DNA"/>
</dbReference>
<reference evidence="2 3" key="1">
    <citation type="submission" date="2017-06" db="EMBL/GenBank/DDBJ databases">
        <title>Streptomyces albireticuli Genome sequencing and assembly.</title>
        <authorList>
            <person name="Wang Y."/>
            <person name="Du B."/>
            <person name="Ding Y."/>
            <person name="Liu H."/>
            <person name="Hou Q."/>
            <person name="Liu K."/>
            <person name="Yao L."/>
            <person name="Wang C."/>
        </authorList>
    </citation>
    <scope>NUCLEOTIDE SEQUENCE [LARGE SCALE GENOMIC DNA]</scope>
    <source>
        <strain evidence="2 3">MDJK11</strain>
    </source>
</reference>
<sequence>MTADTRTAPLPHAAGGTPAPSAPPAGATALGRLADERATGALHGPVGALYLADGAVVHAESPAAPDVGRRLTAGGRLSPETWEEAVSRGGPGYRAGGFLVEHGRLSRGELELCHLSALFDAAFFVLCPLEADRRPPERFLREARHWLGPVRPVPVAAVQREVRRRRELLERAWPCPAVDAAPVVPVPDAARRWGPGTDPACGRRAVLEAADGRRTPVQIARVLGRSAFATLLDVRRLAAQGLIRTPAGPGPSGGSPRDPEPAGPAKAGAEPVAAGRGAGSGSGPDAGAGTPELSLLYRIRDALEAL</sequence>
<protein>
    <submittedName>
        <fullName evidence="2">Uncharacterized protein</fullName>
    </submittedName>
</protein>
<dbReference type="Proteomes" id="UP000195755">
    <property type="component" value="Chromosome"/>
</dbReference>
<dbReference type="KEGG" id="salj:SMD11_6400"/>
<evidence type="ECO:0000313" key="2">
    <source>
        <dbReference type="EMBL" id="ARZ71976.1"/>
    </source>
</evidence>
<feature type="compositionally biased region" description="Gly residues" evidence="1">
    <location>
        <begin position="276"/>
        <end position="286"/>
    </location>
</feature>
<feature type="region of interest" description="Disordered" evidence="1">
    <location>
        <begin position="243"/>
        <end position="291"/>
    </location>
</feature>
<proteinExistence type="predicted"/>
<feature type="compositionally biased region" description="Low complexity" evidence="1">
    <location>
        <begin position="263"/>
        <end position="275"/>
    </location>
</feature>
<accession>A0A1Z2LCF7</accession>
<dbReference type="AlphaFoldDB" id="A0A1Z2LCF7"/>
<organism evidence="2 3">
    <name type="scientific">Streptomyces albireticuli</name>
    <dbReference type="NCBI Taxonomy" id="1940"/>
    <lineage>
        <taxon>Bacteria</taxon>
        <taxon>Bacillati</taxon>
        <taxon>Actinomycetota</taxon>
        <taxon>Actinomycetes</taxon>
        <taxon>Kitasatosporales</taxon>
        <taxon>Streptomycetaceae</taxon>
        <taxon>Streptomyces</taxon>
    </lineage>
</organism>
<dbReference type="RefSeq" id="WP_234366251.1">
    <property type="nucleotide sequence ID" value="NZ_CP021744.1"/>
</dbReference>
<evidence type="ECO:0000256" key="1">
    <source>
        <dbReference type="SAM" id="MobiDB-lite"/>
    </source>
</evidence>
<feature type="compositionally biased region" description="Low complexity" evidence="1">
    <location>
        <begin position="13"/>
        <end position="27"/>
    </location>
</feature>